<sequence length="104" mass="11136">MLPQAQGNTNEISLRAPEGGRNMVLAKPDFSNAPQTDVKNRIRCFLDRARALPECAPNASEPIVLDSNSDYSGGEHDGSLGVIMDVIEIGPAESRERIEGGEAT</sequence>
<evidence type="ECO:0000256" key="1">
    <source>
        <dbReference type="SAM" id="MobiDB-lite"/>
    </source>
</evidence>
<reference evidence="2 3" key="1">
    <citation type="journal article" date="2007" name="Science">
        <title>Genomic minimalism in the early diverging intestinal parasite Giardia lamblia.</title>
        <authorList>
            <person name="Morrison H.G."/>
            <person name="McArthur A.G."/>
            <person name="Gillin F.D."/>
            <person name="Aley S.B."/>
            <person name="Adam R.D."/>
            <person name="Olsen G.J."/>
            <person name="Best A.A."/>
            <person name="Cande W.Z."/>
            <person name="Chen F."/>
            <person name="Cipriano M.J."/>
            <person name="Davids B.J."/>
            <person name="Dawson S.C."/>
            <person name="Elmendorf H.G."/>
            <person name="Hehl A.B."/>
            <person name="Holder M.E."/>
            <person name="Huse S.M."/>
            <person name="Kim U.U."/>
            <person name="Lasek-Nesselquist E."/>
            <person name="Manning G."/>
            <person name="Nigam A."/>
            <person name="Nixon J.E."/>
            <person name="Palm D."/>
            <person name="Passamaneck N.E."/>
            <person name="Prabhu A."/>
            <person name="Reich C.I."/>
            <person name="Reiner D.S."/>
            <person name="Samuelson J."/>
            <person name="Svard S.G."/>
            <person name="Sogin M.L."/>
        </authorList>
    </citation>
    <scope>NUCLEOTIDE SEQUENCE [LARGE SCALE GENOMIC DNA]</scope>
    <source>
        <strain evidence="2 3">WB C6</strain>
    </source>
</reference>
<name>A8BLS1_GIAIC</name>
<dbReference type="OMA" id="PECAPNA"/>
<keyword evidence="3" id="KW-1185">Reference proteome</keyword>
<organism evidence="2 3">
    <name type="scientific">Giardia intestinalis (strain ATCC 50803 / WB clone C6)</name>
    <name type="common">Giardia lamblia</name>
    <dbReference type="NCBI Taxonomy" id="184922"/>
    <lineage>
        <taxon>Eukaryota</taxon>
        <taxon>Metamonada</taxon>
        <taxon>Diplomonadida</taxon>
        <taxon>Hexamitidae</taxon>
        <taxon>Giardiinae</taxon>
        <taxon>Giardia</taxon>
    </lineage>
</organism>
<dbReference type="GeneID" id="5699064"/>
<dbReference type="VEuPathDB" id="GiardiaDB:GL50803_20601"/>
<dbReference type="EMBL" id="AACB03000004">
    <property type="protein sequence ID" value="KAE8302292.1"/>
    <property type="molecule type" value="Genomic_DNA"/>
</dbReference>
<feature type="region of interest" description="Disordered" evidence="1">
    <location>
        <begin position="1"/>
        <end position="32"/>
    </location>
</feature>
<accession>A8BLS1</accession>
<feature type="compositionally biased region" description="Polar residues" evidence="1">
    <location>
        <begin position="1"/>
        <end position="12"/>
    </location>
</feature>
<protein>
    <submittedName>
        <fullName evidence="2">Uncharacterized protein</fullName>
    </submittedName>
</protein>
<dbReference type="KEGG" id="gla:GL50803_0020601"/>
<evidence type="ECO:0000313" key="3">
    <source>
        <dbReference type="Proteomes" id="UP000001548"/>
    </source>
</evidence>
<gene>
    <name evidence="2" type="ORF">GL50803_0020601</name>
</gene>
<dbReference type="HOGENOM" id="CLU_2255300_0_0_1"/>
<dbReference type="AlphaFoldDB" id="A8BLS1"/>
<dbReference type="RefSeq" id="XP_001706168.1">
    <property type="nucleotide sequence ID" value="XM_001706116.1"/>
</dbReference>
<evidence type="ECO:0000313" key="2">
    <source>
        <dbReference type="EMBL" id="KAE8302292.1"/>
    </source>
</evidence>
<comment type="caution">
    <text evidence="2">The sequence shown here is derived from an EMBL/GenBank/DDBJ whole genome shotgun (WGS) entry which is preliminary data.</text>
</comment>
<dbReference type="Proteomes" id="UP000001548">
    <property type="component" value="Unassembled WGS sequence"/>
</dbReference>
<proteinExistence type="predicted"/>